<organism evidence="2 3">
    <name type="scientific">Chryseobacterium arachidis</name>
    <dbReference type="NCBI Taxonomy" id="1416778"/>
    <lineage>
        <taxon>Bacteria</taxon>
        <taxon>Pseudomonadati</taxon>
        <taxon>Bacteroidota</taxon>
        <taxon>Flavobacteriia</taxon>
        <taxon>Flavobacteriales</taxon>
        <taxon>Weeksellaceae</taxon>
        <taxon>Chryseobacterium group</taxon>
        <taxon>Chryseobacterium</taxon>
    </lineage>
</organism>
<feature type="transmembrane region" description="Helical" evidence="1">
    <location>
        <begin position="173"/>
        <end position="193"/>
    </location>
</feature>
<keyword evidence="1" id="KW-1133">Transmembrane helix</keyword>
<keyword evidence="3" id="KW-1185">Reference proteome</keyword>
<evidence type="ECO:0000256" key="1">
    <source>
        <dbReference type="SAM" id="Phobius"/>
    </source>
</evidence>
<keyword evidence="1" id="KW-0812">Transmembrane</keyword>
<feature type="transmembrane region" description="Helical" evidence="1">
    <location>
        <begin position="111"/>
        <end position="128"/>
    </location>
</feature>
<dbReference type="EMBL" id="FQUT01000004">
    <property type="protein sequence ID" value="SHF37504.1"/>
    <property type="molecule type" value="Genomic_DNA"/>
</dbReference>
<dbReference type="Proteomes" id="UP000184518">
    <property type="component" value="Unassembled WGS sequence"/>
</dbReference>
<dbReference type="RefSeq" id="WP_072955918.1">
    <property type="nucleotide sequence ID" value="NZ_FQUT01000004.1"/>
</dbReference>
<feature type="transmembrane region" description="Helical" evidence="1">
    <location>
        <begin position="12"/>
        <end position="33"/>
    </location>
</feature>
<sequence>MKLPRRFFIETKLLSYSTIGIITLVVLSVWFSGTGSHRSLFQNSIISTSILGIAFFLFISLGLYYGLKLKDNVGHIVNKEKIKKYRTNRPKIDGLDLPDVSLGGEGGYDDIILSVILWVLFSVVFIFILYFLGVFFWIMILLFAAMLYWIFFRALRLVFKNSKYCKGNLLKSFGFGFFLFLSLHFMDLSNYLFSKLFKLESSLIFL</sequence>
<name>A0A1M5B4R9_9FLAO</name>
<keyword evidence="1" id="KW-0472">Membrane</keyword>
<gene>
    <name evidence="2" type="ORF">SAMN05443633_10439</name>
</gene>
<evidence type="ECO:0000313" key="3">
    <source>
        <dbReference type="Proteomes" id="UP000184518"/>
    </source>
</evidence>
<dbReference type="STRING" id="1416778.SAMN05443633_10439"/>
<reference evidence="3" key="1">
    <citation type="submission" date="2016-11" db="EMBL/GenBank/DDBJ databases">
        <authorList>
            <person name="Varghese N."/>
            <person name="Submissions S."/>
        </authorList>
    </citation>
    <scope>NUCLEOTIDE SEQUENCE [LARGE SCALE GENOMIC DNA]</scope>
    <source>
        <strain evidence="3">DSM 27619</strain>
    </source>
</reference>
<accession>A0A1M5B4R9</accession>
<evidence type="ECO:0000313" key="2">
    <source>
        <dbReference type="EMBL" id="SHF37504.1"/>
    </source>
</evidence>
<protein>
    <submittedName>
        <fullName evidence="2">Uncharacterized protein</fullName>
    </submittedName>
</protein>
<feature type="transmembrane region" description="Helical" evidence="1">
    <location>
        <begin position="45"/>
        <end position="67"/>
    </location>
</feature>
<dbReference type="OrthoDB" id="894188at2"/>
<dbReference type="AlphaFoldDB" id="A0A1M5B4R9"/>
<feature type="transmembrane region" description="Helical" evidence="1">
    <location>
        <begin position="134"/>
        <end position="152"/>
    </location>
</feature>
<proteinExistence type="predicted"/>